<dbReference type="PANTHER" id="PTHR37308">
    <property type="entry name" value="INTEGRAL MEMBRANE PROTEIN"/>
    <property type="match status" value="1"/>
</dbReference>
<dbReference type="RefSeq" id="WP_169699411.1">
    <property type="nucleotide sequence ID" value="NZ_LS974202.1"/>
</dbReference>
<feature type="transmembrane region" description="Helical" evidence="1">
    <location>
        <begin position="112"/>
        <end position="129"/>
    </location>
</feature>
<feature type="transmembrane region" description="Helical" evidence="1">
    <location>
        <begin position="52"/>
        <end position="73"/>
    </location>
</feature>
<name>A0A7Z7LG01_9BACT</name>
<keyword evidence="1" id="KW-1133">Transmembrane helix</keyword>
<accession>A0A7Z7LG01</accession>
<dbReference type="PANTHER" id="PTHR37308:SF1">
    <property type="entry name" value="POLYPRENYL-PHOSPHATE TRANSPORTER"/>
    <property type="match status" value="1"/>
</dbReference>
<evidence type="ECO:0000256" key="1">
    <source>
        <dbReference type="SAM" id="Phobius"/>
    </source>
</evidence>
<dbReference type="KEGG" id="minf:MESINF_1797"/>
<organism evidence="2 3">
    <name type="scientific">Mesotoga infera</name>
    <dbReference type="NCBI Taxonomy" id="1236046"/>
    <lineage>
        <taxon>Bacteria</taxon>
        <taxon>Thermotogati</taxon>
        <taxon>Thermotogota</taxon>
        <taxon>Thermotogae</taxon>
        <taxon>Kosmotogales</taxon>
        <taxon>Kosmotogaceae</taxon>
        <taxon>Mesotoga</taxon>
    </lineage>
</organism>
<dbReference type="Proteomes" id="UP000250796">
    <property type="component" value="Chromosome MESINF"/>
</dbReference>
<keyword evidence="1" id="KW-0812">Transmembrane</keyword>
<feature type="transmembrane region" description="Helical" evidence="1">
    <location>
        <begin position="187"/>
        <end position="208"/>
    </location>
</feature>
<dbReference type="AlphaFoldDB" id="A0A7Z7LG01"/>
<keyword evidence="3" id="KW-1185">Reference proteome</keyword>
<feature type="transmembrane region" description="Helical" evidence="1">
    <location>
        <begin position="6"/>
        <end position="31"/>
    </location>
</feature>
<gene>
    <name evidence="2" type="ORF">MESINF_1797</name>
</gene>
<proteinExistence type="predicted"/>
<evidence type="ECO:0000313" key="3">
    <source>
        <dbReference type="Proteomes" id="UP000250796"/>
    </source>
</evidence>
<evidence type="ECO:0000313" key="2">
    <source>
        <dbReference type="EMBL" id="SSC13241.1"/>
    </source>
</evidence>
<keyword evidence="1" id="KW-0472">Membrane</keyword>
<feature type="transmembrane region" description="Helical" evidence="1">
    <location>
        <begin position="149"/>
        <end position="175"/>
    </location>
</feature>
<protein>
    <submittedName>
        <fullName evidence="2">Putative membrane protein</fullName>
    </submittedName>
</protein>
<dbReference type="Pfam" id="PF04018">
    <property type="entry name" value="VCA0040-like"/>
    <property type="match status" value="1"/>
</dbReference>
<reference evidence="2 3" key="1">
    <citation type="submission" date="2017-01" db="EMBL/GenBank/DDBJ databases">
        <authorList>
            <person name="Erauso G."/>
        </authorList>
    </citation>
    <scope>NUCLEOTIDE SEQUENCE [LARGE SCALE GENOMIC DNA]</scope>
    <source>
        <strain evidence="2">MESINF1</strain>
    </source>
</reference>
<sequence>MFYVITIGVIMGLANLIPGVSGGTIVLLGGLYERFVGAVASLSEFKFERKQLLFLVELFAGVIVGLLAFSSLIELSLTTVPSLMYGIFCGLVVGSVPVVLKNIKKFTPTSAVSFAVGVILVMAMAFSGARPGDDALLTHSLPAFLYDLLAGFVGAAAMVLPGLSGAFVLLLMGEYSRAISAINDRDLLIILFIGLGVVGGIVLVSKILKSLMKKRQNETFSFLLGLMIGSIPDLLTRTGEATRLSLLVPGVVLGVFLSYLLAVFERKNRPVCCGR</sequence>
<feature type="transmembrane region" description="Helical" evidence="1">
    <location>
        <begin position="79"/>
        <end position="100"/>
    </location>
</feature>
<dbReference type="InterPro" id="IPR007163">
    <property type="entry name" value="VCA0040-like"/>
</dbReference>
<dbReference type="EMBL" id="LS974202">
    <property type="protein sequence ID" value="SSC13241.1"/>
    <property type="molecule type" value="Genomic_DNA"/>
</dbReference>
<feature type="transmembrane region" description="Helical" evidence="1">
    <location>
        <begin position="244"/>
        <end position="264"/>
    </location>
</feature>